<reference evidence="2 3" key="1">
    <citation type="submission" date="2018-01" db="EMBL/GenBank/DDBJ databases">
        <title>Species boundaries and ecological features among Paraburkholderia terrae DSMZ17804T, P. hospita DSMZ17164T and P. caribensis DSMZ13236T.</title>
        <authorList>
            <person name="Pratama A.A."/>
        </authorList>
    </citation>
    <scope>NUCLEOTIDE SEQUENCE [LARGE SCALE GENOMIC DNA]</scope>
    <source>
        <strain evidence="2 3">DSM 17804</strain>
    </source>
</reference>
<organism evidence="2 3">
    <name type="scientific">Paraburkholderia terrae</name>
    <dbReference type="NCBI Taxonomy" id="311230"/>
    <lineage>
        <taxon>Bacteria</taxon>
        <taxon>Pseudomonadati</taxon>
        <taxon>Pseudomonadota</taxon>
        <taxon>Betaproteobacteria</taxon>
        <taxon>Burkholderiales</taxon>
        <taxon>Burkholderiaceae</taxon>
        <taxon>Paraburkholderia</taxon>
    </lineage>
</organism>
<dbReference type="EMBL" id="CP026112">
    <property type="protein sequence ID" value="AUT62908.1"/>
    <property type="molecule type" value="Genomic_DNA"/>
</dbReference>
<proteinExistence type="predicted"/>
<evidence type="ECO:0000313" key="3">
    <source>
        <dbReference type="Proteomes" id="UP000243502"/>
    </source>
</evidence>
<dbReference type="AlphaFoldDB" id="A0A2I8ETZ2"/>
<dbReference type="Proteomes" id="UP000243502">
    <property type="component" value="Chromosome 2"/>
</dbReference>
<feature type="domain" description="RNA polymerase alpha subunit C-terminal" evidence="1">
    <location>
        <begin position="54"/>
        <end position="100"/>
    </location>
</feature>
<dbReference type="InterPro" id="IPR011260">
    <property type="entry name" value="RNAP_asu_C"/>
</dbReference>
<dbReference type="Gene3D" id="1.10.150.20">
    <property type="entry name" value="5' to 3' exonuclease, C-terminal subdomain"/>
    <property type="match status" value="1"/>
</dbReference>
<sequence length="112" mass="12170">MKRRTSLTIGVNSTLDELESARMYIDHLVEKAKQPPSVTRPATKLPRLAALGMAKSVTNALRDAEITTVDALVKHSVQTLLHVPGLGMKSILQIQQALSERGLALHNGDTHP</sequence>
<evidence type="ECO:0000313" key="2">
    <source>
        <dbReference type="EMBL" id="AUT62908.1"/>
    </source>
</evidence>
<gene>
    <name evidence="2" type="ORF">C2L65_25395</name>
</gene>
<dbReference type="SUPFAM" id="SSF47789">
    <property type="entry name" value="C-terminal domain of RNA polymerase alpha subunit"/>
    <property type="match status" value="1"/>
</dbReference>
<dbReference type="Pfam" id="PF03118">
    <property type="entry name" value="RNA_pol_A_CTD"/>
    <property type="match status" value="1"/>
</dbReference>
<dbReference type="GO" id="GO:0006351">
    <property type="term" value="P:DNA-templated transcription"/>
    <property type="evidence" value="ECO:0007669"/>
    <property type="project" value="InterPro"/>
</dbReference>
<accession>A0A2I8ETZ2</accession>
<dbReference type="GO" id="GO:0003899">
    <property type="term" value="F:DNA-directed RNA polymerase activity"/>
    <property type="evidence" value="ECO:0007669"/>
    <property type="project" value="InterPro"/>
</dbReference>
<dbReference type="GO" id="GO:0003677">
    <property type="term" value="F:DNA binding"/>
    <property type="evidence" value="ECO:0007669"/>
    <property type="project" value="InterPro"/>
</dbReference>
<dbReference type="RefSeq" id="WP_042312324.1">
    <property type="nucleotide sequence ID" value="NZ_CP026112.1"/>
</dbReference>
<evidence type="ECO:0000259" key="1">
    <source>
        <dbReference type="Pfam" id="PF03118"/>
    </source>
</evidence>
<dbReference type="KEGG" id="pter:C2L65_25395"/>
<name>A0A2I8ETZ2_9BURK</name>
<protein>
    <recommendedName>
        <fullName evidence="1">RNA polymerase alpha subunit C-terminal domain-containing protein</fullName>
    </recommendedName>
</protein>